<dbReference type="PANTHER" id="PTHR35394:SF5">
    <property type="entry name" value="DUF3176 DOMAIN-CONTAINING PROTEIN"/>
    <property type="match status" value="1"/>
</dbReference>
<feature type="transmembrane region" description="Helical" evidence="2">
    <location>
        <begin position="146"/>
        <end position="168"/>
    </location>
</feature>
<gene>
    <name evidence="3" type="ORF">CNYM01_07887</name>
</gene>
<keyword evidence="2" id="KW-1133">Transmembrane helix</keyword>
<evidence type="ECO:0000256" key="2">
    <source>
        <dbReference type="SAM" id="Phobius"/>
    </source>
</evidence>
<comment type="caution">
    <text evidence="3">The sequence shown here is derived from an EMBL/GenBank/DDBJ whole genome shotgun (WGS) entry which is preliminary data.</text>
</comment>
<keyword evidence="4" id="KW-1185">Reference proteome</keyword>
<dbReference type="EMBL" id="JEMN01000047">
    <property type="protein sequence ID" value="KXH64857.1"/>
    <property type="molecule type" value="Genomic_DNA"/>
</dbReference>
<dbReference type="Proteomes" id="UP000070054">
    <property type="component" value="Unassembled WGS sequence"/>
</dbReference>
<accession>A0A135UX17</accession>
<keyword evidence="2" id="KW-0472">Membrane</keyword>
<evidence type="ECO:0000256" key="1">
    <source>
        <dbReference type="SAM" id="MobiDB-lite"/>
    </source>
</evidence>
<evidence type="ECO:0000313" key="3">
    <source>
        <dbReference type="EMBL" id="KXH64857.1"/>
    </source>
</evidence>
<reference evidence="3 4" key="1">
    <citation type="submission" date="2014-02" db="EMBL/GenBank/DDBJ databases">
        <title>The genome sequence of Colletotrichum nymphaeae SA-01.</title>
        <authorList>
            <person name="Baroncelli R."/>
            <person name="Thon M.R."/>
        </authorList>
    </citation>
    <scope>NUCLEOTIDE SEQUENCE [LARGE SCALE GENOMIC DNA]</scope>
    <source>
        <strain evidence="3 4">SA-01</strain>
    </source>
</reference>
<proteinExistence type="predicted"/>
<feature type="transmembrane region" description="Helical" evidence="2">
    <location>
        <begin position="623"/>
        <end position="644"/>
    </location>
</feature>
<organism evidence="3 4">
    <name type="scientific">Colletotrichum nymphaeae SA-01</name>
    <dbReference type="NCBI Taxonomy" id="1460502"/>
    <lineage>
        <taxon>Eukaryota</taxon>
        <taxon>Fungi</taxon>
        <taxon>Dikarya</taxon>
        <taxon>Ascomycota</taxon>
        <taxon>Pezizomycotina</taxon>
        <taxon>Sordariomycetes</taxon>
        <taxon>Hypocreomycetidae</taxon>
        <taxon>Glomerellales</taxon>
        <taxon>Glomerellaceae</taxon>
        <taxon>Colletotrichum</taxon>
        <taxon>Colletotrichum acutatum species complex</taxon>
    </lineage>
</organism>
<dbReference type="Pfam" id="PF11374">
    <property type="entry name" value="DUF3176"/>
    <property type="match status" value="1"/>
</dbReference>
<dbReference type="InterPro" id="IPR021514">
    <property type="entry name" value="DUF3176"/>
</dbReference>
<feature type="transmembrane region" description="Helical" evidence="2">
    <location>
        <begin position="114"/>
        <end position="134"/>
    </location>
</feature>
<protein>
    <submittedName>
        <fullName evidence="3">Uncharacterized protein</fullName>
    </submittedName>
</protein>
<sequence>MATHRGFSPAARHDSHSTPEPTPRPSSVSARDEEHYRLETGTSTQQSGIIHDTGSISDYTIVPTEEEREEETHGRSSTNQDGTVEVNLSQAEKNHLLDQPLGRVSTLKQWNLEFTALLASVIASTIMVILLVVSDGKPQPDWAYSVSINTLVAIVATLIRTAILFIMAEIVGQAKWSWIAVPRPLRHVEHFDNAGRGAWGSLKFLLFIRKPTATVLSALVVIASYATGPLSQQAVKTYTCEVSAEGIARIAISERTVTVDSRQDTGLLSPQMSTVAINGLLGIPPDVSQLYHYDSGNCLFDDVAGITQSSVGVCSKCTDVRSELQEFDRFGKKKLGRYQTDYRFHNSSSFGINSYVEPTLLNVTTSSNLTVGTSFLTLSVADCVPRLNEEAQVNRYCEHDYKHMPKLSSDVDIVAANCSLRPCLRHYHGNITNGTLNEQLVSTDGMKSVRRSLISEYVAVIQPCLINGKWYDSSNLTNAPRNGIDWTQWTADANQTKEEAPSHCVKSLQIQEFAGIMKFLQRNLKGSCKLYDSFGDESTSSNANNTIGNNSILECSTGWWIDALYSGGKATFEGFAEAHDNMATMITNRMRVNGLTWSEAKPASSYKEGTCRQASICLSIQKWWLLYPTALLALASALLVAAYVQSCRDIGRQPIWKSSILPLLFYSISEEHSSDERHEGRDISVSVPLLQLVQMESRANKTIVSFGDGDEGARFLVDERVIEAK</sequence>
<keyword evidence="2" id="KW-0812">Transmembrane</keyword>
<evidence type="ECO:0000313" key="4">
    <source>
        <dbReference type="Proteomes" id="UP000070054"/>
    </source>
</evidence>
<dbReference type="PANTHER" id="PTHR35394">
    <property type="entry name" value="DUF3176 DOMAIN-CONTAINING PROTEIN"/>
    <property type="match status" value="1"/>
</dbReference>
<feature type="region of interest" description="Disordered" evidence="1">
    <location>
        <begin position="1"/>
        <end position="82"/>
    </location>
</feature>
<name>A0A135UX17_9PEZI</name>
<feature type="compositionally biased region" description="Polar residues" evidence="1">
    <location>
        <begin position="40"/>
        <end position="58"/>
    </location>
</feature>
<dbReference type="OrthoDB" id="4831610at2759"/>
<dbReference type="AlphaFoldDB" id="A0A135UX17"/>